<evidence type="ECO:0000259" key="14">
    <source>
        <dbReference type="Pfam" id="PF00593"/>
    </source>
</evidence>
<evidence type="ECO:0000256" key="5">
    <source>
        <dbReference type="ARBA" id="ARBA00022729"/>
    </source>
</evidence>
<dbReference type="SUPFAM" id="SSF56935">
    <property type="entry name" value="Porins"/>
    <property type="match status" value="1"/>
</dbReference>
<evidence type="ECO:0000256" key="6">
    <source>
        <dbReference type="ARBA" id="ARBA00023065"/>
    </source>
</evidence>
<keyword evidence="2 10" id="KW-0813">Transport</keyword>
<feature type="region of interest" description="Disordered" evidence="12">
    <location>
        <begin position="240"/>
        <end position="270"/>
    </location>
</feature>
<keyword evidence="16" id="KW-0675">Receptor</keyword>
<dbReference type="PANTHER" id="PTHR30069:SF53">
    <property type="entry name" value="COLICIN I RECEPTOR-RELATED"/>
    <property type="match status" value="1"/>
</dbReference>
<dbReference type="PANTHER" id="PTHR30069">
    <property type="entry name" value="TONB-DEPENDENT OUTER MEMBRANE RECEPTOR"/>
    <property type="match status" value="1"/>
</dbReference>
<feature type="domain" description="TonB-dependent receptor-like beta-barrel" evidence="14">
    <location>
        <begin position="182"/>
        <end position="617"/>
    </location>
</feature>
<evidence type="ECO:0000256" key="7">
    <source>
        <dbReference type="ARBA" id="ARBA00023077"/>
    </source>
</evidence>
<dbReference type="GO" id="GO:0044718">
    <property type="term" value="P:siderophore transmembrane transport"/>
    <property type="evidence" value="ECO:0007669"/>
    <property type="project" value="TreeGrafter"/>
</dbReference>
<dbReference type="InterPro" id="IPR000531">
    <property type="entry name" value="Beta-barrel_TonB"/>
</dbReference>
<protein>
    <submittedName>
        <fullName evidence="16">TonB-dependent receptor</fullName>
    </submittedName>
</protein>
<keyword evidence="6" id="KW-0406">Ion transport</keyword>
<evidence type="ECO:0000256" key="4">
    <source>
        <dbReference type="ARBA" id="ARBA00022692"/>
    </source>
</evidence>
<dbReference type="PROSITE" id="PS52016">
    <property type="entry name" value="TONB_DEPENDENT_REC_3"/>
    <property type="match status" value="1"/>
</dbReference>
<evidence type="ECO:0000256" key="8">
    <source>
        <dbReference type="ARBA" id="ARBA00023136"/>
    </source>
</evidence>
<evidence type="ECO:0000256" key="11">
    <source>
        <dbReference type="RuleBase" id="RU003357"/>
    </source>
</evidence>
<keyword evidence="7 11" id="KW-0798">TonB box</keyword>
<comment type="similarity">
    <text evidence="10 11">Belongs to the TonB-dependent receptor family.</text>
</comment>
<dbReference type="Gene3D" id="2.40.170.20">
    <property type="entry name" value="TonB-dependent receptor, beta-barrel domain"/>
    <property type="match status" value="1"/>
</dbReference>
<dbReference type="CDD" id="cd01347">
    <property type="entry name" value="ligand_gated_channel"/>
    <property type="match status" value="1"/>
</dbReference>
<dbReference type="GO" id="GO:0015344">
    <property type="term" value="F:siderophore uptake transmembrane transporter activity"/>
    <property type="evidence" value="ECO:0007669"/>
    <property type="project" value="TreeGrafter"/>
</dbReference>
<dbReference type="InterPro" id="IPR036942">
    <property type="entry name" value="Beta-barrel_TonB_sf"/>
</dbReference>
<evidence type="ECO:0000259" key="15">
    <source>
        <dbReference type="Pfam" id="PF07715"/>
    </source>
</evidence>
<feature type="signal peptide" evidence="13">
    <location>
        <begin position="1"/>
        <end position="23"/>
    </location>
</feature>
<dbReference type="AlphaFoldDB" id="A0AAU7KIZ3"/>
<dbReference type="EMBL" id="CP098827">
    <property type="protein sequence ID" value="XBO71631.1"/>
    <property type="molecule type" value="Genomic_DNA"/>
</dbReference>
<evidence type="ECO:0000256" key="12">
    <source>
        <dbReference type="SAM" id="MobiDB-lite"/>
    </source>
</evidence>
<evidence type="ECO:0000256" key="13">
    <source>
        <dbReference type="SAM" id="SignalP"/>
    </source>
</evidence>
<evidence type="ECO:0000256" key="10">
    <source>
        <dbReference type="PROSITE-ProRule" id="PRU01360"/>
    </source>
</evidence>
<feature type="chain" id="PRO_5043862661" evidence="13">
    <location>
        <begin position="24"/>
        <end position="644"/>
    </location>
</feature>
<dbReference type="RefSeq" id="WP_348827546.1">
    <property type="nucleotide sequence ID" value="NZ_CP098827.1"/>
</dbReference>
<dbReference type="InterPro" id="IPR039426">
    <property type="entry name" value="TonB-dep_rcpt-like"/>
</dbReference>
<dbReference type="Gene3D" id="2.170.130.10">
    <property type="entry name" value="TonB-dependent receptor, plug domain"/>
    <property type="match status" value="1"/>
</dbReference>
<evidence type="ECO:0000256" key="3">
    <source>
        <dbReference type="ARBA" id="ARBA00022452"/>
    </source>
</evidence>
<evidence type="ECO:0000256" key="1">
    <source>
        <dbReference type="ARBA" id="ARBA00004571"/>
    </source>
</evidence>
<accession>A0AAU7KIZ3</accession>
<keyword evidence="5 13" id="KW-0732">Signal</keyword>
<dbReference type="GO" id="GO:0009279">
    <property type="term" value="C:cell outer membrane"/>
    <property type="evidence" value="ECO:0007669"/>
    <property type="project" value="UniProtKB-SubCell"/>
</dbReference>
<name>A0AAU7KIZ3_9GAMM</name>
<feature type="compositionally biased region" description="Basic and acidic residues" evidence="12">
    <location>
        <begin position="245"/>
        <end position="254"/>
    </location>
</feature>
<dbReference type="Pfam" id="PF00593">
    <property type="entry name" value="TonB_dep_Rec_b-barrel"/>
    <property type="match status" value="1"/>
</dbReference>
<dbReference type="InterPro" id="IPR012910">
    <property type="entry name" value="Plug_dom"/>
</dbReference>
<keyword evidence="3 10" id="KW-1134">Transmembrane beta strand</keyword>
<gene>
    <name evidence="16" type="ORF">NFG58_02635</name>
</gene>
<comment type="subcellular location">
    <subcellularLocation>
        <location evidence="1 10">Cell outer membrane</location>
        <topology evidence="1 10">Multi-pass membrane protein</topology>
    </subcellularLocation>
</comment>
<reference evidence="16" key="1">
    <citation type="submission" date="2022-06" db="EMBL/GenBank/DDBJ databases">
        <title>A novel DMS-producing enzyme.</title>
        <authorList>
            <person name="Zhang Y."/>
        </authorList>
    </citation>
    <scope>NUCLEOTIDE SEQUENCE</scope>
    <source>
        <strain evidence="16">RT37</strain>
    </source>
</reference>
<proteinExistence type="inferred from homology"/>
<keyword evidence="8 10" id="KW-0472">Membrane</keyword>
<organism evidence="16">
    <name type="scientific">Halomonas sp. RT37</name>
    <dbReference type="NCBI Taxonomy" id="2950872"/>
    <lineage>
        <taxon>Bacteria</taxon>
        <taxon>Pseudomonadati</taxon>
        <taxon>Pseudomonadota</taxon>
        <taxon>Gammaproteobacteria</taxon>
        <taxon>Oceanospirillales</taxon>
        <taxon>Halomonadaceae</taxon>
        <taxon>Halomonas</taxon>
    </lineage>
</organism>
<dbReference type="InterPro" id="IPR037066">
    <property type="entry name" value="Plug_dom_sf"/>
</dbReference>
<evidence type="ECO:0000313" key="16">
    <source>
        <dbReference type="EMBL" id="XBO71631.1"/>
    </source>
</evidence>
<sequence length="644" mass="71504">MSLRLMIRWSVLPLGAASLSVQAQQDLALDNIVVTAAGYEQTQTEAPASISVVTRESLEKRAYRDITDALQDVPGVVVTGGGDGEDVSLRGMPAQYTLWLVDGRRQTSRESQPSGGGGFQKDWLPPLSAIERIEVIRGPMSTLYGSDAIGGVINIITRKVAEDWVTQLRTEATIQEDSDSGNEFNNQLYVSGPLADDVLGLQLTGQYQHRQEDKIERGYAKREFSNLAARLSLEATPDHSLSLDVSRREQDRTSRAGFSLPERSSDAETENRHKTVALSHQGNWGLLTSDSYVQLEETDNVGRDIEIRNTVADSRWVLPLGDHFVTFGGTWEDEKLEDTATNALAGTDEITVYQYALFLEDEWYLTDSFSLTAGLRMDDHEFFGEHYSPRLYGVWSLLPDWTLKGGMSTGFRAPNLRELSGDWVQESRGGDIYGNPDLDAEESRSYEMGLVHDGANGLQASLTMFYNDFDDKISTIACGDRDCGDAAAGDPDARTNVNIDDAITKGIEAGVQMPIGERWQAQASYTYTDSEQKSGDNEGQPLTQVPRHLFNTTVNWQATEALAPWLRFTFRGEESQPVNLSSNSSTSIRAPSYATWDAGLSWQATRQIRVLSGIYNLTDKDIEFDNFGHVDDGRRYWVGLDLEF</sequence>
<dbReference type="Pfam" id="PF07715">
    <property type="entry name" value="Plug"/>
    <property type="match status" value="1"/>
</dbReference>
<evidence type="ECO:0000256" key="9">
    <source>
        <dbReference type="ARBA" id="ARBA00023237"/>
    </source>
</evidence>
<keyword evidence="4 10" id="KW-0812">Transmembrane</keyword>
<feature type="domain" description="TonB-dependent receptor plug" evidence="15">
    <location>
        <begin position="43"/>
        <end position="152"/>
    </location>
</feature>
<evidence type="ECO:0000256" key="2">
    <source>
        <dbReference type="ARBA" id="ARBA00022448"/>
    </source>
</evidence>
<keyword evidence="9 10" id="KW-0998">Cell outer membrane</keyword>